<evidence type="ECO:0000259" key="11">
    <source>
        <dbReference type="PROSITE" id="PS50011"/>
    </source>
</evidence>
<accession>A0A2T9Z1I9</accession>
<dbReference type="InterPro" id="IPR008271">
    <property type="entry name" value="Ser/Thr_kinase_AS"/>
</dbReference>
<evidence type="ECO:0000313" key="13">
    <source>
        <dbReference type="Proteomes" id="UP000245699"/>
    </source>
</evidence>
<dbReference type="STRING" id="61424.A0A2T9Z1I9"/>
<organism evidence="12 13">
    <name type="scientific">Furculomyces boomerangus</name>
    <dbReference type="NCBI Taxonomy" id="61424"/>
    <lineage>
        <taxon>Eukaryota</taxon>
        <taxon>Fungi</taxon>
        <taxon>Fungi incertae sedis</taxon>
        <taxon>Zoopagomycota</taxon>
        <taxon>Kickxellomycotina</taxon>
        <taxon>Harpellomycetes</taxon>
        <taxon>Harpellales</taxon>
        <taxon>Harpellaceae</taxon>
        <taxon>Furculomyces</taxon>
    </lineage>
</organism>
<dbReference type="OrthoDB" id="266718at2759"/>
<dbReference type="EC" id="2.7.11.1" evidence="1"/>
<dbReference type="FunFam" id="3.30.200.20:FF:000042">
    <property type="entry name" value="Aurora kinase A"/>
    <property type="match status" value="1"/>
</dbReference>
<dbReference type="AlphaFoldDB" id="A0A2T9Z1I9"/>
<dbReference type="Pfam" id="PF00069">
    <property type="entry name" value="Pkinase"/>
    <property type="match status" value="1"/>
</dbReference>
<name>A0A2T9Z1I9_9FUNG</name>
<evidence type="ECO:0000256" key="8">
    <source>
        <dbReference type="ARBA" id="ARBA00048679"/>
    </source>
</evidence>
<dbReference type="InterPro" id="IPR000719">
    <property type="entry name" value="Prot_kinase_dom"/>
</dbReference>
<evidence type="ECO:0000256" key="3">
    <source>
        <dbReference type="ARBA" id="ARBA00022679"/>
    </source>
</evidence>
<dbReference type="InterPro" id="IPR017441">
    <property type="entry name" value="Protein_kinase_ATP_BS"/>
</dbReference>
<evidence type="ECO:0000256" key="5">
    <source>
        <dbReference type="ARBA" id="ARBA00022777"/>
    </source>
</evidence>
<sequence length="281" mass="32939">MLENHKDLEKYTVLFQVGDGQYGNVYKALDRKTGFLVAIKAIDKRGKSVDELRTFYSEIKLLDSFRHPNIVQLIKYLETKDFIYIITEFCNCDLLDYVIKKDEYLKAEEVRTIALQLISGLMVIHYKGVIHHDLKSRNILLGSDGRIKICDFGLSIPLKNNNEETYVDKLKGTPPYMAPELFSKKSYSYKIDFWSLGVILYEIFVGKLPFDGDSAEKIRKKILENEVVWPKVIPTQLKDFLNKLLQKNQNDRMSWEELVNHPFLFSEETEEEMLLRESEYQ</sequence>
<dbReference type="GO" id="GO:0005524">
    <property type="term" value="F:ATP binding"/>
    <property type="evidence" value="ECO:0007669"/>
    <property type="project" value="UniProtKB-UniRule"/>
</dbReference>
<comment type="catalytic activity">
    <reaction evidence="7">
        <text>L-threonyl-[protein] + ATP = O-phospho-L-threonyl-[protein] + ADP + H(+)</text>
        <dbReference type="Rhea" id="RHEA:46608"/>
        <dbReference type="Rhea" id="RHEA-COMP:11060"/>
        <dbReference type="Rhea" id="RHEA-COMP:11605"/>
        <dbReference type="ChEBI" id="CHEBI:15378"/>
        <dbReference type="ChEBI" id="CHEBI:30013"/>
        <dbReference type="ChEBI" id="CHEBI:30616"/>
        <dbReference type="ChEBI" id="CHEBI:61977"/>
        <dbReference type="ChEBI" id="CHEBI:456216"/>
        <dbReference type="EC" id="2.7.11.1"/>
    </reaction>
</comment>
<feature type="binding site" evidence="9">
    <location>
        <position position="40"/>
    </location>
    <ligand>
        <name>ATP</name>
        <dbReference type="ChEBI" id="CHEBI:30616"/>
    </ligand>
</feature>
<keyword evidence="2 10" id="KW-0723">Serine/threonine-protein kinase</keyword>
<reference evidence="12 13" key="1">
    <citation type="journal article" date="2018" name="MBio">
        <title>Comparative Genomics Reveals the Core Gene Toolbox for the Fungus-Insect Symbiosis.</title>
        <authorList>
            <person name="Wang Y."/>
            <person name="Stata M."/>
            <person name="Wang W."/>
            <person name="Stajich J.E."/>
            <person name="White M.M."/>
            <person name="Moncalvo J.M."/>
        </authorList>
    </citation>
    <scope>NUCLEOTIDE SEQUENCE [LARGE SCALE GENOMIC DNA]</scope>
    <source>
        <strain evidence="12 13">AUS-77-4</strain>
    </source>
</reference>
<evidence type="ECO:0000256" key="9">
    <source>
        <dbReference type="PROSITE-ProRule" id="PRU10141"/>
    </source>
</evidence>
<evidence type="ECO:0000256" key="1">
    <source>
        <dbReference type="ARBA" id="ARBA00012513"/>
    </source>
</evidence>
<dbReference type="SUPFAM" id="SSF56112">
    <property type="entry name" value="Protein kinase-like (PK-like)"/>
    <property type="match status" value="1"/>
</dbReference>
<evidence type="ECO:0000256" key="6">
    <source>
        <dbReference type="ARBA" id="ARBA00022840"/>
    </source>
</evidence>
<dbReference type="GO" id="GO:0004674">
    <property type="term" value="F:protein serine/threonine kinase activity"/>
    <property type="evidence" value="ECO:0007669"/>
    <property type="project" value="UniProtKB-KW"/>
</dbReference>
<keyword evidence="5" id="KW-0418">Kinase</keyword>
<keyword evidence="4 9" id="KW-0547">Nucleotide-binding</keyword>
<keyword evidence="3" id="KW-0808">Transferase</keyword>
<dbReference type="PROSITE" id="PS00107">
    <property type="entry name" value="PROTEIN_KINASE_ATP"/>
    <property type="match status" value="1"/>
</dbReference>
<dbReference type="PANTHER" id="PTHR22983">
    <property type="entry name" value="PROTEIN KINASE RELATED"/>
    <property type="match status" value="1"/>
</dbReference>
<dbReference type="EMBL" id="MBFT01000081">
    <property type="protein sequence ID" value="PVU98394.1"/>
    <property type="molecule type" value="Genomic_DNA"/>
</dbReference>
<comment type="catalytic activity">
    <reaction evidence="8">
        <text>L-seryl-[protein] + ATP = O-phospho-L-seryl-[protein] + ADP + H(+)</text>
        <dbReference type="Rhea" id="RHEA:17989"/>
        <dbReference type="Rhea" id="RHEA-COMP:9863"/>
        <dbReference type="Rhea" id="RHEA-COMP:11604"/>
        <dbReference type="ChEBI" id="CHEBI:15378"/>
        <dbReference type="ChEBI" id="CHEBI:29999"/>
        <dbReference type="ChEBI" id="CHEBI:30616"/>
        <dbReference type="ChEBI" id="CHEBI:83421"/>
        <dbReference type="ChEBI" id="CHEBI:456216"/>
        <dbReference type="EC" id="2.7.11.1"/>
    </reaction>
</comment>
<feature type="domain" description="Protein kinase" evidence="11">
    <location>
        <begin position="11"/>
        <end position="264"/>
    </location>
</feature>
<evidence type="ECO:0000256" key="4">
    <source>
        <dbReference type="ARBA" id="ARBA00022741"/>
    </source>
</evidence>
<dbReference type="Proteomes" id="UP000245699">
    <property type="component" value="Unassembled WGS sequence"/>
</dbReference>
<protein>
    <recommendedName>
        <fullName evidence="1">non-specific serine/threonine protein kinase</fullName>
        <ecNumber evidence="1">2.7.11.1</ecNumber>
    </recommendedName>
</protein>
<comment type="similarity">
    <text evidence="10">Belongs to the protein kinase superfamily.</text>
</comment>
<evidence type="ECO:0000256" key="7">
    <source>
        <dbReference type="ARBA" id="ARBA00047899"/>
    </source>
</evidence>
<dbReference type="PIRSF" id="PIRSF000654">
    <property type="entry name" value="Integrin-linked_kinase"/>
    <property type="match status" value="1"/>
</dbReference>
<dbReference type="FunFam" id="1.10.510.10:FF:000571">
    <property type="entry name" value="Maternal embryonic leucine zipper kinase"/>
    <property type="match status" value="1"/>
</dbReference>
<proteinExistence type="inferred from homology"/>
<evidence type="ECO:0000256" key="10">
    <source>
        <dbReference type="RuleBase" id="RU000304"/>
    </source>
</evidence>
<dbReference type="SMART" id="SM00220">
    <property type="entry name" value="S_TKc"/>
    <property type="match status" value="1"/>
</dbReference>
<comment type="caution">
    <text evidence="12">The sequence shown here is derived from an EMBL/GenBank/DDBJ whole genome shotgun (WGS) entry which is preliminary data.</text>
</comment>
<dbReference type="PANTHER" id="PTHR22983:SF6">
    <property type="entry name" value="SERINE_THREONINE-PROTEIN KINASE 36"/>
    <property type="match status" value="1"/>
</dbReference>
<dbReference type="GO" id="GO:0005737">
    <property type="term" value="C:cytoplasm"/>
    <property type="evidence" value="ECO:0007669"/>
    <property type="project" value="TreeGrafter"/>
</dbReference>
<dbReference type="PROSITE" id="PS00108">
    <property type="entry name" value="PROTEIN_KINASE_ST"/>
    <property type="match status" value="1"/>
</dbReference>
<keyword evidence="13" id="KW-1185">Reference proteome</keyword>
<dbReference type="InterPro" id="IPR011009">
    <property type="entry name" value="Kinase-like_dom_sf"/>
</dbReference>
<keyword evidence="6 9" id="KW-0067">ATP-binding</keyword>
<gene>
    <name evidence="12" type="ORF">BB559_001608</name>
</gene>
<dbReference type="Gene3D" id="1.10.510.10">
    <property type="entry name" value="Transferase(Phosphotransferase) domain 1"/>
    <property type="match status" value="1"/>
</dbReference>
<evidence type="ECO:0000256" key="2">
    <source>
        <dbReference type="ARBA" id="ARBA00022527"/>
    </source>
</evidence>
<evidence type="ECO:0000313" key="12">
    <source>
        <dbReference type="EMBL" id="PVU98394.1"/>
    </source>
</evidence>
<dbReference type="PROSITE" id="PS50011">
    <property type="entry name" value="PROTEIN_KINASE_DOM"/>
    <property type="match status" value="1"/>
</dbReference>